<dbReference type="Gene3D" id="3.60.21.10">
    <property type="match status" value="1"/>
</dbReference>
<name>A0ABW0W619_9BACL</name>
<comment type="caution">
    <text evidence="3">The sequence shown here is derived from an EMBL/GenBank/DDBJ whole genome shotgun (WGS) entry which is preliminary data.</text>
</comment>
<evidence type="ECO:0000313" key="3">
    <source>
        <dbReference type="EMBL" id="MFC5651820.1"/>
    </source>
</evidence>
<accession>A0ABW0W619</accession>
<dbReference type="InterPro" id="IPR029052">
    <property type="entry name" value="Metallo-depent_PP-like"/>
</dbReference>
<sequence>MGWKILAIAMLLQCSASQNEYSYVNQIGHTVHGIFHAGFKEADRRSHEPIRIVFAGDLMMDGSVKKAIHKRGADFPFYQIRKEVSKADYAVVNLETSVSTATEKDNNQLFNFKSDPWALAGVKHAGFDMVSLANNHVLDYKKRGFMDTIRSLNQYGLAYVGAGNNEEEAYAAKTLNLKGKTVKIAAFSRFLPTWEWIAQPGKYGVAGAYEPAKVLAAIRKESAGADYLIVFMHWGVERSSKPELWQRRLARKMIDAGADAVVGSHPHVLQGFEFYKSKPIAYSIGNFLFPDYIRGTRADTGLLQLTLINGQVKMIFDPYRIQNNRIVKRDARYVNRQLAYLEQLSYNVMMTGHSAEQVHRRP</sequence>
<dbReference type="Pfam" id="PF09587">
    <property type="entry name" value="PGA_cap"/>
    <property type="match status" value="1"/>
</dbReference>
<dbReference type="SMART" id="SM00854">
    <property type="entry name" value="PGA_cap"/>
    <property type="match status" value="1"/>
</dbReference>
<evidence type="ECO:0000256" key="1">
    <source>
        <dbReference type="ARBA" id="ARBA00005662"/>
    </source>
</evidence>
<dbReference type="SUPFAM" id="SSF56300">
    <property type="entry name" value="Metallo-dependent phosphatases"/>
    <property type="match status" value="1"/>
</dbReference>
<dbReference type="EMBL" id="JBHSOW010000080">
    <property type="protein sequence ID" value="MFC5651820.1"/>
    <property type="molecule type" value="Genomic_DNA"/>
</dbReference>
<evidence type="ECO:0000259" key="2">
    <source>
        <dbReference type="SMART" id="SM00854"/>
    </source>
</evidence>
<dbReference type="InterPro" id="IPR052169">
    <property type="entry name" value="CW_Biosynth-Accessory"/>
</dbReference>
<dbReference type="PANTHER" id="PTHR33393:SF13">
    <property type="entry name" value="PGA BIOSYNTHESIS PROTEIN CAPA"/>
    <property type="match status" value="1"/>
</dbReference>
<proteinExistence type="inferred from homology"/>
<comment type="similarity">
    <text evidence="1">Belongs to the CapA family.</text>
</comment>
<dbReference type="RefSeq" id="WP_379190443.1">
    <property type="nucleotide sequence ID" value="NZ_JBHSOW010000080.1"/>
</dbReference>
<dbReference type="CDD" id="cd07381">
    <property type="entry name" value="MPP_CapA"/>
    <property type="match status" value="1"/>
</dbReference>
<dbReference type="PANTHER" id="PTHR33393">
    <property type="entry name" value="POLYGLUTAMINE SYNTHESIS ACCESSORY PROTEIN RV0574C-RELATED"/>
    <property type="match status" value="1"/>
</dbReference>
<dbReference type="Proteomes" id="UP001596047">
    <property type="component" value="Unassembled WGS sequence"/>
</dbReference>
<keyword evidence="4" id="KW-1185">Reference proteome</keyword>
<protein>
    <submittedName>
        <fullName evidence="3">CapA family protein</fullName>
    </submittedName>
</protein>
<organism evidence="3 4">
    <name type="scientific">Paenibacillus solisilvae</name>
    <dbReference type="NCBI Taxonomy" id="2486751"/>
    <lineage>
        <taxon>Bacteria</taxon>
        <taxon>Bacillati</taxon>
        <taxon>Bacillota</taxon>
        <taxon>Bacilli</taxon>
        <taxon>Bacillales</taxon>
        <taxon>Paenibacillaceae</taxon>
        <taxon>Paenibacillus</taxon>
    </lineage>
</organism>
<reference evidence="4" key="1">
    <citation type="journal article" date="2019" name="Int. J. Syst. Evol. Microbiol.">
        <title>The Global Catalogue of Microorganisms (GCM) 10K type strain sequencing project: providing services to taxonomists for standard genome sequencing and annotation.</title>
        <authorList>
            <consortium name="The Broad Institute Genomics Platform"/>
            <consortium name="The Broad Institute Genome Sequencing Center for Infectious Disease"/>
            <person name="Wu L."/>
            <person name="Ma J."/>
        </authorList>
    </citation>
    <scope>NUCLEOTIDE SEQUENCE [LARGE SCALE GENOMIC DNA]</scope>
    <source>
        <strain evidence="4">CGMCC 1.3240</strain>
    </source>
</reference>
<gene>
    <name evidence="3" type="ORF">ACFPYJ_22405</name>
</gene>
<evidence type="ECO:0000313" key="4">
    <source>
        <dbReference type="Proteomes" id="UP001596047"/>
    </source>
</evidence>
<dbReference type="InterPro" id="IPR019079">
    <property type="entry name" value="Capsule_synth_CapA"/>
</dbReference>
<feature type="domain" description="Capsule synthesis protein CapA" evidence="2">
    <location>
        <begin position="51"/>
        <end position="291"/>
    </location>
</feature>